<sequence>MTILTLVAELFLSPGTVRNYFSELLDKLGAQNRSQAVFKAKKEECI</sequence>
<dbReference type="InterPro" id="IPR016032">
    <property type="entry name" value="Sig_transdc_resp-reg_C-effctor"/>
</dbReference>
<reference evidence="4 5" key="1">
    <citation type="submission" date="2017-07" db="EMBL/GenBank/DDBJ databases">
        <title>Isolation and whole genome analysis of endospore-forming bacteria from heroin.</title>
        <authorList>
            <person name="Kalinowski J."/>
            <person name="Ahrens B."/>
            <person name="Al-Dilaimi A."/>
            <person name="Winkler A."/>
            <person name="Wibberg D."/>
            <person name="Schleenbecker U."/>
            <person name="Ruckert C."/>
            <person name="Wolfel R."/>
            <person name="Grass G."/>
        </authorList>
    </citation>
    <scope>NUCLEOTIDE SEQUENCE [LARGE SCALE GENOMIC DNA]</scope>
    <source>
        <strain evidence="4 5">7528</strain>
    </source>
</reference>
<dbReference type="Gene3D" id="1.10.10.10">
    <property type="entry name" value="Winged helix-like DNA-binding domain superfamily/Winged helix DNA-binding domain"/>
    <property type="match status" value="1"/>
</dbReference>
<dbReference type="GO" id="GO:0006355">
    <property type="term" value="P:regulation of DNA-templated transcription"/>
    <property type="evidence" value="ECO:0007669"/>
    <property type="project" value="InterPro"/>
</dbReference>
<dbReference type="GO" id="GO:0003677">
    <property type="term" value="F:DNA binding"/>
    <property type="evidence" value="ECO:0007669"/>
    <property type="project" value="InterPro"/>
</dbReference>
<dbReference type="InterPro" id="IPR000792">
    <property type="entry name" value="Tscrpt_reg_LuxR_C"/>
</dbReference>
<accession>A0A268A9W7</accession>
<evidence type="ECO:0000256" key="2">
    <source>
        <dbReference type="ARBA" id="ARBA00023163"/>
    </source>
</evidence>
<keyword evidence="1" id="KW-0805">Transcription regulation</keyword>
<comment type="caution">
    <text evidence="4">The sequence shown here is derived from an EMBL/GenBank/DDBJ whole genome shotgun (WGS) entry which is preliminary data.</text>
</comment>
<feature type="domain" description="HTH luxR-type" evidence="3">
    <location>
        <begin position="8"/>
        <end position="39"/>
    </location>
</feature>
<evidence type="ECO:0000259" key="3">
    <source>
        <dbReference type="Pfam" id="PF00196"/>
    </source>
</evidence>
<dbReference type="EMBL" id="NPBV01000018">
    <property type="protein sequence ID" value="PAD20925.1"/>
    <property type="molecule type" value="Genomic_DNA"/>
</dbReference>
<dbReference type="RefSeq" id="WP_095261068.1">
    <property type="nucleotide sequence ID" value="NZ_NPBD01000002.1"/>
</dbReference>
<proteinExistence type="predicted"/>
<name>A0A268A9W7_9BACI</name>
<evidence type="ECO:0000313" key="4">
    <source>
        <dbReference type="EMBL" id="PAD20925.1"/>
    </source>
</evidence>
<dbReference type="Pfam" id="PF00196">
    <property type="entry name" value="GerE"/>
    <property type="match status" value="1"/>
</dbReference>
<dbReference type="AlphaFoldDB" id="A0A268A9W7"/>
<evidence type="ECO:0000256" key="1">
    <source>
        <dbReference type="ARBA" id="ARBA00023015"/>
    </source>
</evidence>
<dbReference type="Proteomes" id="UP000216013">
    <property type="component" value="Unassembled WGS sequence"/>
</dbReference>
<evidence type="ECO:0000313" key="5">
    <source>
        <dbReference type="Proteomes" id="UP000216013"/>
    </source>
</evidence>
<dbReference type="InterPro" id="IPR036388">
    <property type="entry name" value="WH-like_DNA-bd_sf"/>
</dbReference>
<protein>
    <recommendedName>
        <fullName evidence="3">HTH luxR-type domain-containing protein</fullName>
    </recommendedName>
</protein>
<gene>
    <name evidence="4" type="ORF">CHH64_10200</name>
</gene>
<organism evidence="4 5">
    <name type="scientific">Terribacillus saccharophilus</name>
    <dbReference type="NCBI Taxonomy" id="361277"/>
    <lineage>
        <taxon>Bacteria</taxon>
        <taxon>Bacillati</taxon>
        <taxon>Bacillota</taxon>
        <taxon>Bacilli</taxon>
        <taxon>Bacillales</taxon>
        <taxon>Bacillaceae</taxon>
        <taxon>Terribacillus</taxon>
    </lineage>
</organism>
<dbReference type="SUPFAM" id="SSF46894">
    <property type="entry name" value="C-terminal effector domain of the bipartite response regulators"/>
    <property type="match status" value="1"/>
</dbReference>
<keyword evidence="2" id="KW-0804">Transcription</keyword>